<dbReference type="SUPFAM" id="SSF51735">
    <property type="entry name" value="NAD(P)-binding Rossmann-fold domains"/>
    <property type="match status" value="1"/>
</dbReference>
<evidence type="ECO:0000256" key="2">
    <source>
        <dbReference type="ARBA" id="ARBA00004994"/>
    </source>
</evidence>
<dbReference type="InterPro" id="IPR013328">
    <property type="entry name" value="6PGD_dom2"/>
</dbReference>
<evidence type="ECO:0000256" key="5">
    <source>
        <dbReference type="ARBA" id="ARBA00019465"/>
    </source>
</evidence>
<comment type="function">
    <text evidence="1 11">Catalyzes the NADPH-dependent reduction of ketopantoate into pantoic acid.</text>
</comment>
<comment type="caution">
    <text evidence="14">The sequence shown here is derived from an EMBL/GenBank/DDBJ whole genome shotgun (WGS) entry which is preliminary data.</text>
</comment>
<dbReference type="InterPro" id="IPR013752">
    <property type="entry name" value="KPA_reductase"/>
</dbReference>
<evidence type="ECO:0000256" key="11">
    <source>
        <dbReference type="RuleBase" id="RU362068"/>
    </source>
</evidence>
<feature type="domain" description="Ketopantoate reductase N-terminal" evidence="12">
    <location>
        <begin position="11"/>
        <end position="154"/>
    </location>
</feature>
<dbReference type="InterPro" id="IPR036291">
    <property type="entry name" value="NAD(P)-bd_dom_sf"/>
</dbReference>
<evidence type="ECO:0000256" key="10">
    <source>
        <dbReference type="ARBA" id="ARBA00048793"/>
    </source>
</evidence>
<name>A0ABP7G2T7_9MICO</name>
<evidence type="ECO:0000259" key="12">
    <source>
        <dbReference type="Pfam" id="PF02558"/>
    </source>
</evidence>
<dbReference type="SUPFAM" id="SSF48179">
    <property type="entry name" value="6-phosphogluconate dehydrogenase C-terminal domain-like"/>
    <property type="match status" value="1"/>
</dbReference>
<comment type="catalytic activity">
    <reaction evidence="10 11">
        <text>(R)-pantoate + NADP(+) = 2-dehydropantoate + NADPH + H(+)</text>
        <dbReference type="Rhea" id="RHEA:16233"/>
        <dbReference type="ChEBI" id="CHEBI:11561"/>
        <dbReference type="ChEBI" id="CHEBI:15378"/>
        <dbReference type="ChEBI" id="CHEBI:15980"/>
        <dbReference type="ChEBI" id="CHEBI:57783"/>
        <dbReference type="ChEBI" id="CHEBI:58349"/>
        <dbReference type="EC" id="1.1.1.169"/>
    </reaction>
</comment>
<evidence type="ECO:0000256" key="8">
    <source>
        <dbReference type="ARBA" id="ARBA00023002"/>
    </source>
</evidence>
<dbReference type="InterPro" id="IPR050838">
    <property type="entry name" value="Ketopantoate_reductase"/>
</dbReference>
<comment type="similarity">
    <text evidence="3 11">Belongs to the ketopantoate reductase family.</text>
</comment>
<reference evidence="15" key="1">
    <citation type="journal article" date="2019" name="Int. J. Syst. Evol. Microbiol.">
        <title>The Global Catalogue of Microorganisms (GCM) 10K type strain sequencing project: providing services to taxonomists for standard genome sequencing and annotation.</title>
        <authorList>
            <consortium name="The Broad Institute Genomics Platform"/>
            <consortium name="The Broad Institute Genome Sequencing Center for Infectious Disease"/>
            <person name="Wu L."/>
            <person name="Ma J."/>
        </authorList>
    </citation>
    <scope>NUCLEOTIDE SEQUENCE [LARGE SCALE GENOMIC DNA]</scope>
    <source>
        <strain evidence="15">JCM 16950</strain>
    </source>
</reference>
<dbReference type="Gene3D" id="3.40.50.720">
    <property type="entry name" value="NAD(P)-binding Rossmann-like Domain"/>
    <property type="match status" value="1"/>
</dbReference>
<dbReference type="PANTHER" id="PTHR43765:SF2">
    <property type="entry name" value="2-DEHYDROPANTOATE 2-REDUCTASE"/>
    <property type="match status" value="1"/>
</dbReference>
<keyword evidence="6 11" id="KW-0566">Pantothenate biosynthesis</keyword>
<sequence>MNVVTHPIERVAVIGAGAMGGMYAAHFARAGFDVRFIARADRARILRDSAVTVNGEPLRVPVVDADTARSWTADLVIFAVKDRHLRAAIDEAAMVVAPSTIVLSVLNGLDSEERIATGLGSAPSVLLCVAMAMDAERAGDDIHFRQAGRLVFGHEHNDEVSPVVRAVQDALTRAGLEWETPPDMRHRLWWKFMVNVGINQASAVLDAPYGAFQHDGDARSLMAALVDEVIDVAHAEGVDLGPDDVDAWHRVLAGQPAEGRTSMHQDVVAGRPTEVESFGGRVVELGRRYGIPTPFNQAIVWVLRARTGRA</sequence>
<evidence type="ECO:0000313" key="15">
    <source>
        <dbReference type="Proteomes" id="UP001500540"/>
    </source>
</evidence>
<dbReference type="Proteomes" id="UP001500540">
    <property type="component" value="Unassembled WGS sequence"/>
</dbReference>
<protein>
    <recommendedName>
        <fullName evidence="5 11">2-dehydropantoate 2-reductase</fullName>
        <ecNumber evidence="4 11">1.1.1.169</ecNumber>
    </recommendedName>
    <alternativeName>
        <fullName evidence="9 11">Ketopantoate reductase</fullName>
    </alternativeName>
</protein>
<dbReference type="InterPro" id="IPR008927">
    <property type="entry name" value="6-PGluconate_DH-like_C_sf"/>
</dbReference>
<dbReference type="InterPro" id="IPR013332">
    <property type="entry name" value="KPR_N"/>
</dbReference>
<dbReference type="Pfam" id="PF02558">
    <property type="entry name" value="ApbA"/>
    <property type="match status" value="1"/>
</dbReference>
<organism evidence="14 15">
    <name type="scientific">Microbacterium kribbense</name>
    <dbReference type="NCBI Taxonomy" id="433645"/>
    <lineage>
        <taxon>Bacteria</taxon>
        <taxon>Bacillati</taxon>
        <taxon>Actinomycetota</taxon>
        <taxon>Actinomycetes</taxon>
        <taxon>Micrococcales</taxon>
        <taxon>Microbacteriaceae</taxon>
        <taxon>Microbacterium</taxon>
    </lineage>
</organism>
<evidence type="ECO:0000256" key="7">
    <source>
        <dbReference type="ARBA" id="ARBA00022857"/>
    </source>
</evidence>
<evidence type="ECO:0000313" key="14">
    <source>
        <dbReference type="EMBL" id="GAA3753323.1"/>
    </source>
</evidence>
<evidence type="ECO:0000256" key="4">
    <source>
        <dbReference type="ARBA" id="ARBA00013014"/>
    </source>
</evidence>
<gene>
    <name evidence="14" type="ORF">GCM10022240_02890</name>
</gene>
<dbReference type="EMBL" id="BAABAF010000001">
    <property type="protein sequence ID" value="GAA3753323.1"/>
    <property type="molecule type" value="Genomic_DNA"/>
</dbReference>
<comment type="pathway">
    <text evidence="2 11">Cofactor biosynthesis; (R)-pantothenate biosynthesis; (R)-pantoate from 3-methyl-2-oxobutanoate: step 2/2.</text>
</comment>
<dbReference type="NCBIfam" id="TIGR00745">
    <property type="entry name" value="apbA_panE"/>
    <property type="match status" value="1"/>
</dbReference>
<dbReference type="EC" id="1.1.1.169" evidence="4 11"/>
<evidence type="ECO:0000256" key="3">
    <source>
        <dbReference type="ARBA" id="ARBA00007870"/>
    </source>
</evidence>
<dbReference type="Gene3D" id="1.10.1040.10">
    <property type="entry name" value="N-(1-d-carboxylethyl)-l-norvaline Dehydrogenase, domain 2"/>
    <property type="match status" value="1"/>
</dbReference>
<keyword evidence="7 11" id="KW-0521">NADP</keyword>
<evidence type="ECO:0000256" key="9">
    <source>
        <dbReference type="ARBA" id="ARBA00032024"/>
    </source>
</evidence>
<accession>A0ABP7G2T7</accession>
<dbReference type="InterPro" id="IPR003710">
    <property type="entry name" value="ApbA"/>
</dbReference>
<keyword evidence="15" id="KW-1185">Reference proteome</keyword>
<evidence type="ECO:0000256" key="6">
    <source>
        <dbReference type="ARBA" id="ARBA00022655"/>
    </source>
</evidence>
<evidence type="ECO:0000259" key="13">
    <source>
        <dbReference type="Pfam" id="PF08546"/>
    </source>
</evidence>
<evidence type="ECO:0000256" key="1">
    <source>
        <dbReference type="ARBA" id="ARBA00002919"/>
    </source>
</evidence>
<dbReference type="PANTHER" id="PTHR43765">
    <property type="entry name" value="2-DEHYDROPANTOATE 2-REDUCTASE-RELATED"/>
    <property type="match status" value="1"/>
</dbReference>
<keyword evidence="8 11" id="KW-0560">Oxidoreductase</keyword>
<feature type="domain" description="Ketopantoate reductase C-terminal" evidence="13">
    <location>
        <begin position="183"/>
        <end position="305"/>
    </location>
</feature>
<proteinExistence type="inferred from homology"/>
<dbReference type="Pfam" id="PF08546">
    <property type="entry name" value="ApbA_C"/>
    <property type="match status" value="1"/>
</dbReference>